<evidence type="ECO:0000313" key="2">
    <source>
        <dbReference type="Proteomes" id="UP000827976"/>
    </source>
</evidence>
<comment type="caution">
    <text evidence="1">The sequence shown here is derived from an EMBL/GenBank/DDBJ whole genome shotgun (WGS) entry which is preliminary data.</text>
</comment>
<sequence>MGNVCFSSSSSATAHQRKKNNSLATESQKAKMKDLMEKAPVDEIDSKFRLFKQFDSVQDYSDHHFRNNKFVQESKLQQQWIRKMRNEWTLLEKHLPELIYVRIYEDRMDLLRAVIVGPAGTPYHNALFFFDFHFPEDYPNSPPLVYHHSHGLGLNPNLYANGLVCISLLNTWAGRISERWNPVMSTMLQVLVSIQGLILNERPYFNEPMLSYFASTRLANILSRAYNADIFLLSCKKMLYNLRRPPKHLEDFVAGHFRTQGRTILRTCKAYIAGVPVGTVVTDSMQLDTSRIKSSKFSSELELLFVDLLEAFCAVGAECNEFL</sequence>
<protein>
    <submittedName>
        <fullName evidence="1">Ubiquitin-protein ligase protein</fullName>
    </submittedName>
</protein>
<keyword evidence="2" id="KW-1185">Reference proteome</keyword>
<gene>
    <name evidence="1" type="ORF">IHE45_17G047100</name>
</gene>
<dbReference type="EMBL" id="CM037027">
    <property type="protein sequence ID" value="KAH7657838.1"/>
    <property type="molecule type" value="Genomic_DNA"/>
</dbReference>
<organism evidence="1 2">
    <name type="scientific">Dioscorea alata</name>
    <name type="common">Purple yam</name>
    <dbReference type="NCBI Taxonomy" id="55571"/>
    <lineage>
        <taxon>Eukaryota</taxon>
        <taxon>Viridiplantae</taxon>
        <taxon>Streptophyta</taxon>
        <taxon>Embryophyta</taxon>
        <taxon>Tracheophyta</taxon>
        <taxon>Spermatophyta</taxon>
        <taxon>Magnoliopsida</taxon>
        <taxon>Liliopsida</taxon>
        <taxon>Dioscoreales</taxon>
        <taxon>Dioscoreaceae</taxon>
        <taxon>Dioscorea</taxon>
    </lineage>
</organism>
<evidence type="ECO:0000313" key="1">
    <source>
        <dbReference type="EMBL" id="KAH7657838.1"/>
    </source>
</evidence>
<keyword evidence="1" id="KW-0436">Ligase</keyword>
<accession>A0ACB7UC46</accession>
<proteinExistence type="predicted"/>
<reference evidence="2" key="1">
    <citation type="journal article" date="2022" name="Nat. Commun.">
        <title>Chromosome evolution and the genetic basis of agronomically important traits in greater yam.</title>
        <authorList>
            <person name="Bredeson J.V."/>
            <person name="Lyons J.B."/>
            <person name="Oniyinde I.O."/>
            <person name="Okereke N.R."/>
            <person name="Kolade O."/>
            <person name="Nnabue I."/>
            <person name="Nwadili C.O."/>
            <person name="Hribova E."/>
            <person name="Parker M."/>
            <person name="Nwogha J."/>
            <person name="Shu S."/>
            <person name="Carlson J."/>
            <person name="Kariba R."/>
            <person name="Muthemba S."/>
            <person name="Knop K."/>
            <person name="Barton G.J."/>
            <person name="Sherwood A.V."/>
            <person name="Lopez-Montes A."/>
            <person name="Asiedu R."/>
            <person name="Jamnadass R."/>
            <person name="Muchugi A."/>
            <person name="Goodstein D."/>
            <person name="Egesi C.N."/>
            <person name="Featherston J."/>
            <person name="Asfaw A."/>
            <person name="Simpson G.G."/>
            <person name="Dolezel J."/>
            <person name="Hendre P.S."/>
            <person name="Van Deynze A."/>
            <person name="Kumar P.L."/>
            <person name="Obidiegwu J.E."/>
            <person name="Bhattacharjee R."/>
            <person name="Rokhsar D.S."/>
        </authorList>
    </citation>
    <scope>NUCLEOTIDE SEQUENCE [LARGE SCALE GENOMIC DNA]</scope>
    <source>
        <strain evidence="2">cv. TDa95/00328</strain>
    </source>
</reference>
<dbReference type="Proteomes" id="UP000827976">
    <property type="component" value="Chromosome 17"/>
</dbReference>
<name>A0ACB7UC46_DIOAL</name>